<accession>A0A6A8LN72</accession>
<dbReference type="Proteomes" id="UP000437575">
    <property type="component" value="Unassembled WGS sequence"/>
</dbReference>
<comment type="caution">
    <text evidence="1">The sequence shown here is derived from an EMBL/GenBank/DDBJ whole genome shotgun (WGS) entry which is preliminary data.</text>
</comment>
<reference evidence="1 2" key="1">
    <citation type="submission" date="2019-11" db="EMBL/GenBank/DDBJ databases">
        <title>Draft Genome Sequence of Plant Growth-Promoting Rhizosphere-Associated Bacteria.</title>
        <authorList>
            <person name="Vasilyev I.Y."/>
            <person name="Radchenko V."/>
            <person name="Ilnitskaya E.V."/>
        </authorList>
    </citation>
    <scope>NUCLEOTIDE SEQUENCE [LARGE SCALE GENOMIC DNA]</scope>
    <source>
        <strain evidence="1 2">VRA_1sq_f</strain>
    </source>
</reference>
<gene>
    <name evidence="1" type="ORF">GKC34_02035</name>
</gene>
<proteinExistence type="predicted"/>
<dbReference type="EMBL" id="WKKZ01000034">
    <property type="protein sequence ID" value="MSE04653.1"/>
    <property type="molecule type" value="Genomic_DNA"/>
</dbReference>
<name>A0A6A8LN72_9LACO</name>
<evidence type="ECO:0000313" key="1">
    <source>
        <dbReference type="EMBL" id="MSE04653.1"/>
    </source>
</evidence>
<organism evidence="1 2">
    <name type="scientific">Ligilactobacillus salivarius</name>
    <dbReference type="NCBI Taxonomy" id="1624"/>
    <lineage>
        <taxon>Bacteria</taxon>
        <taxon>Bacillati</taxon>
        <taxon>Bacillota</taxon>
        <taxon>Bacilli</taxon>
        <taxon>Lactobacillales</taxon>
        <taxon>Lactobacillaceae</taxon>
        <taxon>Ligilactobacillus</taxon>
    </lineage>
</organism>
<evidence type="ECO:0000313" key="2">
    <source>
        <dbReference type="Proteomes" id="UP000437575"/>
    </source>
</evidence>
<protein>
    <recommendedName>
        <fullName evidence="3">Site-specific integrase</fullName>
    </recommendedName>
</protein>
<dbReference type="AlphaFoldDB" id="A0A6A8LN72"/>
<evidence type="ECO:0008006" key="3">
    <source>
        <dbReference type="Google" id="ProtNLM"/>
    </source>
</evidence>
<sequence length="95" mass="11302">MVKIIEYHKHNTRLYKFRLYVGDGKYIKRTGFTSIKQARNEAINVKSQVLKGTYFKPKATKVDDIFNEWFKLYCKTVRESTAKATLVYYSHSRIK</sequence>